<sequence length="679" mass="74052">MTKTFAFGEGSVELGPDGAPVAFLHPRDPGRVHLLSETLESWHGPDHSWGSGFVITPEGSGRWQTANAVDWHADGVAAWHRPRADLELSIDRRTDGDHWAETYRWTNTGDRAVEITGLAVNVPVHDVYDGARSALARGCHAHVFTGGAWSWILAEPMSGAAPLLGVIVREGSLWAYSVESRNRRTSSNARGHLLVHPTDHARNPGAFGGQPILTLAAGESHTLSWELGWHDSREAFLAATDPPARLPSLTAPLGSKLEVELAAGTRLLSGETAARHGVQHLDLERDGRTSRTAVAFLAPVRLLTEARVERILHEHRPVERPAPERYAFVPVDTRTGLRQTENGWPDWTDGAERTGMAVLLQQARRRGWGDRQAIDDALRGFARFARERLVQPDGSVHRGSRPGAEPLRLYNTPWLAHFFLDQFHLYGDGADLDLAASLLESGYALGAAGHLLIGHPEAVAGVADALEAQGHPERAGLLREALIDHADRFVDLGADLPAHEVTYEQSMVAPLVSLFATAYALRPDERFVAALRPAVTWLRAFGGPQPHVRLRDIGIRHWDGYWFGIDRQWGDVFPHYWSVLTAVALRRLPAQLQTEESRRTADAIFAANLVDFTPDGRATCAFVMPSCVDGRPAHRPDPLANDQDWALALLLRTAGPSVSSMTGGAGAGGGALTHPRSPL</sequence>
<organism evidence="2 3">
    <name type="scientific">Nonomuraea bangladeshensis</name>
    <dbReference type="NCBI Taxonomy" id="404385"/>
    <lineage>
        <taxon>Bacteria</taxon>
        <taxon>Bacillati</taxon>
        <taxon>Actinomycetota</taxon>
        <taxon>Actinomycetes</taxon>
        <taxon>Streptosporangiales</taxon>
        <taxon>Streptosporangiaceae</taxon>
        <taxon>Nonomuraea</taxon>
    </lineage>
</organism>
<reference evidence="2 3" key="1">
    <citation type="submission" date="2024-06" db="EMBL/GenBank/DDBJ databases">
        <title>The Natural Products Discovery Center: Release of the First 8490 Sequenced Strains for Exploring Actinobacteria Biosynthetic Diversity.</title>
        <authorList>
            <person name="Kalkreuter E."/>
            <person name="Kautsar S.A."/>
            <person name="Yang D."/>
            <person name="Bader C.D."/>
            <person name="Teijaro C.N."/>
            <person name="Fluegel L."/>
            <person name="Davis C.M."/>
            <person name="Simpson J.R."/>
            <person name="Lauterbach L."/>
            <person name="Steele A.D."/>
            <person name="Gui C."/>
            <person name="Meng S."/>
            <person name="Li G."/>
            <person name="Viehrig K."/>
            <person name="Ye F."/>
            <person name="Su P."/>
            <person name="Kiefer A.F."/>
            <person name="Nichols A."/>
            <person name="Cepeda A.J."/>
            <person name="Yan W."/>
            <person name="Fan B."/>
            <person name="Jiang Y."/>
            <person name="Adhikari A."/>
            <person name="Zheng C.-J."/>
            <person name="Schuster L."/>
            <person name="Cowan T.M."/>
            <person name="Smanski M.J."/>
            <person name="Chevrette M.G."/>
            <person name="De Carvalho L.P.S."/>
            <person name="Shen B."/>
        </authorList>
    </citation>
    <scope>NUCLEOTIDE SEQUENCE [LARGE SCALE GENOMIC DNA]</scope>
    <source>
        <strain evidence="2 3">NPDC049574</strain>
    </source>
</reference>
<dbReference type="Proteomes" id="UP001552427">
    <property type="component" value="Unassembled WGS sequence"/>
</dbReference>
<evidence type="ECO:0008006" key="4">
    <source>
        <dbReference type="Google" id="ProtNLM"/>
    </source>
</evidence>
<keyword evidence="3" id="KW-1185">Reference proteome</keyword>
<dbReference type="RefSeq" id="WP_364448076.1">
    <property type="nucleotide sequence ID" value="NZ_JBFARM010000003.1"/>
</dbReference>
<proteinExistence type="predicted"/>
<protein>
    <recommendedName>
        <fullName evidence="4">Glycogen debranching protein</fullName>
    </recommendedName>
</protein>
<name>A0ABV3H127_9ACTN</name>
<dbReference type="EMBL" id="JBFARM010000003">
    <property type="protein sequence ID" value="MEV4286245.1"/>
    <property type="molecule type" value="Genomic_DNA"/>
</dbReference>
<accession>A0ABV3H127</accession>
<feature type="region of interest" description="Disordered" evidence="1">
    <location>
        <begin position="660"/>
        <end position="679"/>
    </location>
</feature>
<evidence type="ECO:0000313" key="3">
    <source>
        <dbReference type="Proteomes" id="UP001552427"/>
    </source>
</evidence>
<evidence type="ECO:0000313" key="2">
    <source>
        <dbReference type="EMBL" id="MEV4286245.1"/>
    </source>
</evidence>
<comment type="caution">
    <text evidence="2">The sequence shown here is derived from an EMBL/GenBank/DDBJ whole genome shotgun (WGS) entry which is preliminary data.</text>
</comment>
<evidence type="ECO:0000256" key="1">
    <source>
        <dbReference type="SAM" id="MobiDB-lite"/>
    </source>
</evidence>
<gene>
    <name evidence="2" type="ORF">AB0K40_12160</name>
</gene>